<keyword evidence="5 11" id="KW-0472">Membrane</keyword>
<dbReference type="VEuPathDB" id="FungiDB:An07g04730"/>
<evidence type="ECO:0000256" key="12">
    <source>
        <dbReference type="SAM" id="MobiDB-lite"/>
    </source>
</evidence>
<comment type="catalytic activity">
    <reaction evidence="10 11">
        <text>L-cysteinyl-[protein] + hexadecanoyl-CoA = S-hexadecanoyl-L-cysteinyl-[protein] + CoA</text>
        <dbReference type="Rhea" id="RHEA:36683"/>
        <dbReference type="Rhea" id="RHEA-COMP:10131"/>
        <dbReference type="Rhea" id="RHEA-COMP:11032"/>
        <dbReference type="ChEBI" id="CHEBI:29950"/>
        <dbReference type="ChEBI" id="CHEBI:57287"/>
        <dbReference type="ChEBI" id="CHEBI:57379"/>
        <dbReference type="ChEBI" id="CHEBI:74151"/>
        <dbReference type="EC" id="2.3.1.225"/>
    </reaction>
</comment>
<dbReference type="RefSeq" id="XP_059600912.1">
    <property type="nucleotide sequence ID" value="XM_059748430.1"/>
</dbReference>
<comment type="domain">
    <text evidence="11">The DHHC domain is required for palmitoyltransferase activity.</text>
</comment>
<evidence type="ECO:0000256" key="2">
    <source>
        <dbReference type="ARBA" id="ARBA00022679"/>
    </source>
</evidence>
<evidence type="ECO:0000259" key="13">
    <source>
        <dbReference type="Pfam" id="PF01529"/>
    </source>
</evidence>
<evidence type="ECO:0000256" key="7">
    <source>
        <dbReference type="ARBA" id="ARBA00023288"/>
    </source>
</evidence>
<dbReference type="EC" id="2.3.1.225" evidence="11"/>
<comment type="subcellular location">
    <subcellularLocation>
        <location evidence="1">Membrane</location>
        <topology evidence="1">Multi-pass membrane protein</topology>
    </subcellularLocation>
</comment>
<keyword evidence="4 11" id="KW-1133">Transmembrane helix</keyword>
<dbReference type="PANTHER" id="PTHR22883:SF23">
    <property type="entry name" value="PALMITOYLTRANSFERASE ZDHHC6"/>
    <property type="match status" value="1"/>
</dbReference>
<dbReference type="Pfam" id="PF01529">
    <property type="entry name" value="DHHC"/>
    <property type="match status" value="1"/>
</dbReference>
<feature type="region of interest" description="Disordered" evidence="12">
    <location>
        <begin position="78"/>
        <end position="124"/>
    </location>
</feature>
<keyword evidence="2 11" id="KW-0808">Transferase</keyword>
<keyword evidence="3 11" id="KW-0812">Transmembrane</keyword>
<dbReference type="InterPro" id="IPR001594">
    <property type="entry name" value="Palmitoyltrfase_DHHC"/>
</dbReference>
<name>A0AAJ8BNF6_ASPNG</name>
<evidence type="ECO:0000256" key="1">
    <source>
        <dbReference type="ARBA" id="ARBA00004141"/>
    </source>
</evidence>
<feature type="compositionally biased region" description="Basic residues" evidence="12">
    <location>
        <begin position="97"/>
        <end position="106"/>
    </location>
</feature>
<reference evidence="14" key="2">
    <citation type="submission" date="2025-08" db="UniProtKB">
        <authorList>
            <consortium name="RefSeq"/>
        </authorList>
    </citation>
    <scope>IDENTIFICATION</scope>
</reference>
<organism evidence="14">
    <name type="scientific">Aspergillus niger</name>
    <dbReference type="NCBI Taxonomy" id="5061"/>
    <lineage>
        <taxon>Eukaryota</taxon>
        <taxon>Fungi</taxon>
        <taxon>Dikarya</taxon>
        <taxon>Ascomycota</taxon>
        <taxon>Pezizomycotina</taxon>
        <taxon>Eurotiomycetes</taxon>
        <taxon>Eurotiomycetidae</taxon>
        <taxon>Eurotiales</taxon>
        <taxon>Aspergillaceae</taxon>
        <taxon>Aspergillus</taxon>
        <taxon>Aspergillus subgen. Circumdati</taxon>
    </lineage>
</organism>
<dbReference type="InterPro" id="IPR039859">
    <property type="entry name" value="PFA4/ZDH16/20/ERF2-like"/>
</dbReference>
<evidence type="ECO:0000256" key="10">
    <source>
        <dbReference type="ARBA" id="ARBA00048048"/>
    </source>
</evidence>
<protein>
    <recommendedName>
        <fullName evidence="11">Palmitoyltransferase</fullName>
        <ecNumber evidence="11">2.3.1.225</ecNumber>
    </recommendedName>
</protein>
<evidence type="ECO:0000256" key="3">
    <source>
        <dbReference type="ARBA" id="ARBA00022692"/>
    </source>
</evidence>
<dbReference type="PROSITE" id="PS50216">
    <property type="entry name" value="DHHC"/>
    <property type="match status" value="1"/>
</dbReference>
<evidence type="ECO:0000256" key="5">
    <source>
        <dbReference type="ARBA" id="ARBA00023136"/>
    </source>
</evidence>
<dbReference type="GO" id="GO:0016020">
    <property type="term" value="C:membrane"/>
    <property type="evidence" value="ECO:0007669"/>
    <property type="project" value="UniProtKB-SubCell"/>
</dbReference>
<feature type="compositionally biased region" description="Basic and acidic residues" evidence="12">
    <location>
        <begin position="84"/>
        <end position="96"/>
    </location>
</feature>
<sequence length="391" mass="44709">MARPDRRVNLAVARAIPPFLLCPLCIDYLIRPLPKYSHGRRVGAGIAILVIFYILILVVIITYLRLLFNITRNPGFLPRAPAPTKEEQETEPSDRPPRRKRKHRRTRTAEKPDKTDVDIERGADGNADSGAIPLDIIGLESFYTKDVFVCQEDGRPLYCSTCSRYKPDRAHHCREVDRCVLKMDHFCPWVGGVVSETSFKFFIQFVFYTLIFCAFSLIICATFTAEIIQDVRKCLSSSLVLWTLAIRVPDRMLARLNPESRWAPTFRTITYPLPPVPLSPEAARDYQPPEKQHVFAILQTLPGENPFDLGSRFKNLQQVLGYSIIDWFLPLRQSPCADRTTGDSFYELGPVVSRLKKEAGLDPPPESQPTTQNDTERKHKRRRSSHRRSQG</sequence>
<evidence type="ECO:0000256" key="8">
    <source>
        <dbReference type="ARBA" id="ARBA00023315"/>
    </source>
</evidence>
<evidence type="ECO:0000256" key="11">
    <source>
        <dbReference type="RuleBase" id="RU079119"/>
    </source>
</evidence>
<reference evidence="14" key="1">
    <citation type="submission" date="2025-02" db="EMBL/GenBank/DDBJ databases">
        <authorList>
            <consortium name="NCBI Genome Project"/>
        </authorList>
    </citation>
    <scope>NUCLEOTIDE SEQUENCE</scope>
</reference>
<feature type="domain" description="Palmitoyltransferase DHHC" evidence="13">
    <location>
        <begin position="155"/>
        <end position="232"/>
    </location>
</feature>
<keyword evidence="7" id="KW-0449">Lipoprotein</keyword>
<evidence type="ECO:0000256" key="6">
    <source>
        <dbReference type="ARBA" id="ARBA00023139"/>
    </source>
</evidence>
<dbReference type="GeneID" id="4981740"/>
<feature type="compositionally biased region" description="Basic residues" evidence="12">
    <location>
        <begin position="378"/>
        <end position="391"/>
    </location>
</feature>
<evidence type="ECO:0000256" key="4">
    <source>
        <dbReference type="ARBA" id="ARBA00022989"/>
    </source>
</evidence>
<feature type="region of interest" description="Disordered" evidence="12">
    <location>
        <begin position="356"/>
        <end position="391"/>
    </location>
</feature>
<keyword evidence="8 11" id="KW-0012">Acyltransferase</keyword>
<dbReference type="GO" id="GO:0019706">
    <property type="term" value="F:protein-cysteine S-palmitoyltransferase activity"/>
    <property type="evidence" value="ECO:0007669"/>
    <property type="project" value="UniProtKB-EC"/>
</dbReference>
<dbReference type="KEGG" id="ang:An07g04730"/>
<gene>
    <name evidence="14" type="ORF">An07g04730</name>
</gene>
<dbReference type="PANTHER" id="PTHR22883">
    <property type="entry name" value="ZINC FINGER DHHC DOMAIN CONTAINING PROTEIN"/>
    <property type="match status" value="1"/>
</dbReference>
<feature type="transmembrane region" description="Helical" evidence="11">
    <location>
        <begin position="42"/>
        <end position="64"/>
    </location>
</feature>
<accession>A0AAJ8BNF6</accession>
<dbReference type="AlphaFoldDB" id="A0AAJ8BNF6"/>
<feature type="compositionally biased region" description="Basic and acidic residues" evidence="12">
    <location>
        <begin position="107"/>
        <end position="123"/>
    </location>
</feature>
<comment type="similarity">
    <text evidence="9">Belongs to the DHHC palmitoyltransferase family. PFA5 subfamily.</text>
</comment>
<evidence type="ECO:0000313" key="14">
    <source>
        <dbReference type="RefSeq" id="XP_059600912.1"/>
    </source>
</evidence>
<evidence type="ECO:0000256" key="9">
    <source>
        <dbReference type="ARBA" id="ARBA00038298"/>
    </source>
</evidence>
<proteinExistence type="inferred from homology"/>
<feature type="transmembrane region" description="Helical" evidence="11">
    <location>
        <begin position="205"/>
        <end position="225"/>
    </location>
</feature>
<keyword evidence="6" id="KW-0564">Palmitate</keyword>